<dbReference type="GO" id="GO:0016787">
    <property type="term" value="F:hydrolase activity"/>
    <property type="evidence" value="ECO:0007669"/>
    <property type="project" value="InterPro"/>
</dbReference>
<dbReference type="AlphaFoldDB" id="A0A6C0DEE8"/>
<accession>A0A6C0DEE8</accession>
<name>A0A6C0DEE8_9ZZZZ</name>
<dbReference type="GO" id="GO:0008270">
    <property type="term" value="F:zinc ion binding"/>
    <property type="evidence" value="ECO:0007669"/>
    <property type="project" value="InterPro"/>
</dbReference>
<dbReference type="InterPro" id="IPR016192">
    <property type="entry name" value="APOBEC/CMP_deaminase_Zn-bd"/>
</dbReference>
<proteinExistence type="predicted"/>
<evidence type="ECO:0000313" key="1">
    <source>
        <dbReference type="EMBL" id="QHT14680.1"/>
    </source>
</evidence>
<reference evidence="1" key="1">
    <citation type="journal article" date="2020" name="Nature">
        <title>Giant virus diversity and host interactions through global metagenomics.</title>
        <authorList>
            <person name="Schulz F."/>
            <person name="Roux S."/>
            <person name="Paez-Espino D."/>
            <person name="Jungbluth S."/>
            <person name="Walsh D.A."/>
            <person name="Denef V.J."/>
            <person name="McMahon K.D."/>
            <person name="Konstantinidis K.T."/>
            <person name="Eloe-Fadrosh E.A."/>
            <person name="Kyrpides N.C."/>
            <person name="Woyke T."/>
        </authorList>
    </citation>
    <scope>NUCLEOTIDE SEQUENCE</scope>
    <source>
        <strain evidence="1">GVMAG-M-3300023174-141</strain>
    </source>
</reference>
<dbReference type="EMBL" id="MN739588">
    <property type="protein sequence ID" value="QHT14680.1"/>
    <property type="molecule type" value="Genomic_DNA"/>
</dbReference>
<dbReference type="PROSITE" id="PS00903">
    <property type="entry name" value="CYT_DCMP_DEAMINASES_1"/>
    <property type="match status" value="1"/>
</dbReference>
<evidence type="ECO:0008006" key="2">
    <source>
        <dbReference type="Google" id="ProtNLM"/>
    </source>
</evidence>
<sequence>MRIDKKFITELFHNNRSLKSLWMTTRLRHVHIAMILKRGKMLEMATNRIGSRIRGCGYDDRSIHAERAVLKKIGDYTKLDGAILIVFRISRGTNELVDSRPCKNCRPHMEKCMKEYGLRCVYHS</sequence>
<organism evidence="1">
    <name type="scientific">viral metagenome</name>
    <dbReference type="NCBI Taxonomy" id="1070528"/>
    <lineage>
        <taxon>unclassified sequences</taxon>
        <taxon>metagenomes</taxon>
        <taxon>organismal metagenomes</taxon>
    </lineage>
</organism>
<protein>
    <recommendedName>
        <fullName evidence="2">CMP/dCMP-type deaminase domain-containing protein</fullName>
    </recommendedName>
</protein>